<reference evidence="2 3" key="1">
    <citation type="submission" date="2019-12" db="EMBL/GenBank/DDBJ databases">
        <title>Comparative genomics gives insights into the taxonomy of the Azoarcus-Aromatoleum group and reveals separate origins of nif in the plant-associated Azoarcus and non-plant-associated Aromatoleum sub-groups.</title>
        <authorList>
            <person name="Lafos M."/>
            <person name="Maluk M."/>
            <person name="Batista M."/>
            <person name="Junghare M."/>
            <person name="Carmona M."/>
            <person name="Faoro H."/>
            <person name="Cruz L.M."/>
            <person name="Battistoni F."/>
            <person name="De Souza E."/>
            <person name="Pedrosa F."/>
            <person name="Chen W.-M."/>
            <person name="Poole P.S."/>
            <person name="Dixon R.A."/>
            <person name="James E.K."/>
        </authorList>
    </citation>
    <scope>NUCLEOTIDE SEQUENCE [LARGE SCALE GENOMIC DNA]</scope>
    <source>
        <strain evidence="2 3">PbN1</strain>
    </source>
</reference>
<accession>A0ABX1NWD2</accession>
<dbReference type="RefSeq" id="WP_169202925.1">
    <property type="nucleotide sequence ID" value="NZ_CP059467.1"/>
</dbReference>
<organism evidence="2 3">
    <name type="scientific">Aromatoleum bremense</name>
    <dbReference type="NCBI Taxonomy" id="76115"/>
    <lineage>
        <taxon>Bacteria</taxon>
        <taxon>Pseudomonadati</taxon>
        <taxon>Pseudomonadota</taxon>
        <taxon>Betaproteobacteria</taxon>
        <taxon>Rhodocyclales</taxon>
        <taxon>Rhodocyclaceae</taxon>
        <taxon>Aromatoleum</taxon>
    </lineage>
</organism>
<proteinExistence type="predicted"/>
<gene>
    <name evidence="2" type="ORF">GPA24_12440</name>
</gene>
<dbReference type="PROSITE" id="PS50003">
    <property type="entry name" value="PH_DOMAIN"/>
    <property type="match status" value="1"/>
</dbReference>
<comment type="caution">
    <text evidence="2">The sequence shown here is derived from an EMBL/GenBank/DDBJ whole genome shotgun (WGS) entry which is preliminary data.</text>
</comment>
<dbReference type="EMBL" id="WTVP01000033">
    <property type="protein sequence ID" value="NMG16339.1"/>
    <property type="molecule type" value="Genomic_DNA"/>
</dbReference>
<protein>
    <recommendedName>
        <fullName evidence="1">PH domain-containing protein</fullName>
    </recommendedName>
</protein>
<dbReference type="Proteomes" id="UP000633943">
    <property type="component" value="Unassembled WGS sequence"/>
</dbReference>
<evidence type="ECO:0000259" key="1">
    <source>
        <dbReference type="PROSITE" id="PS50003"/>
    </source>
</evidence>
<sequence>MKALDHQQQLFMVESDQLYRTWIEALRHARSYRYGMRWVSSKGRQYLVRRHDARGNGKSLGPRNTETEATFAAFAEGKARADARLQQLSRRMKEQARLNKAARLGRLPTIVGEVLLALAASNVARDFCVVGTHAIHGYEAMAGVHCQMELLASGDVDLLYDPRRRLALVTDKLEGHGLLGLLQKVDASFERLPDTRFRAANSNGFTVDLIIPERELQITEAVTFGADDLVAVEVPNLHWLVNAPKLDVVAIAANGAPVMMRVPDPRAFALHKAWLSQQPDREPVKKRRDRAQAVMVAALVQTHLPALPFDTASLKFFSVDMLARARSAIEQDSDIRLPGIDF</sequence>
<dbReference type="InterPro" id="IPR058575">
    <property type="entry name" value="NTP_transf_8_dom"/>
</dbReference>
<keyword evidence="3" id="KW-1185">Reference proteome</keyword>
<evidence type="ECO:0000313" key="2">
    <source>
        <dbReference type="EMBL" id="NMG16339.1"/>
    </source>
</evidence>
<evidence type="ECO:0000313" key="3">
    <source>
        <dbReference type="Proteomes" id="UP000633943"/>
    </source>
</evidence>
<dbReference type="Pfam" id="PF12281">
    <property type="entry name" value="NTP_transf_8"/>
    <property type="match status" value="1"/>
</dbReference>
<dbReference type="InterPro" id="IPR001849">
    <property type="entry name" value="PH_domain"/>
</dbReference>
<feature type="domain" description="PH" evidence="1">
    <location>
        <begin position="1"/>
        <end position="31"/>
    </location>
</feature>
<name>A0ABX1NWD2_9RHOO</name>